<organism evidence="1">
    <name type="scientific">bioreactor metagenome</name>
    <dbReference type="NCBI Taxonomy" id="1076179"/>
    <lineage>
        <taxon>unclassified sequences</taxon>
        <taxon>metagenomes</taxon>
        <taxon>ecological metagenomes</taxon>
    </lineage>
</organism>
<sequence>MQIDIVKTGAAVQDAIINDKAFKVQHAEGFAGIDRHTVYRHIDTRIFMRHSAIPVGVGIGCCRANTSTLRTMPVDEYPNIQLRTLPFRLVKRAKNAFATVILFQIQGNNANALLRAGYLFQWGLPEPGGSIKEIDIIN</sequence>
<reference evidence="1" key="1">
    <citation type="submission" date="2019-08" db="EMBL/GenBank/DDBJ databases">
        <authorList>
            <person name="Kucharzyk K."/>
            <person name="Murdoch R.W."/>
            <person name="Higgins S."/>
            <person name="Loffler F."/>
        </authorList>
    </citation>
    <scope>NUCLEOTIDE SEQUENCE</scope>
</reference>
<protein>
    <submittedName>
        <fullName evidence="1">Uncharacterized protein</fullName>
    </submittedName>
</protein>
<comment type="caution">
    <text evidence="1">The sequence shown here is derived from an EMBL/GenBank/DDBJ whole genome shotgun (WGS) entry which is preliminary data.</text>
</comment>
<gene>
    <name evidence="1" type="ORF">SDC9_169242</name>
</gene>
<dbReference type="AlphaFoldDB" id="A0A645G7A3"/>
<evidence type="ECO:0000313" key="1">
    <source>
        <dbReference type="EMBL" id="MPN21860.1"/>
    </source>
</evidence>
<accession>A0A645G7A3</accession>
<proteinExistence type="predicted"/>
<dbReference type="EMBL" id="VSSQ01069940">
    <property type="protein sequence ID" value="MPN21860.1"/>
    <property type="molecule type" value="Genomic_DNA"/>
</dbReference>
<name>A0A645G7A3_9ZZZZ</name>